<protein>
    <submittedName>
        <fullName evidence="1">Uncharacterized protein</fullName>
    </submittedName>
</protein>
<proteinExistence type="predicted"/>
<reference evidence="1" key="2">
    <citation type="submission" date="2021-02" db="EMBL/GenBank/DDBJ databases">
        <authorList>
            <person name="Kimball J.A."/>
            <person name="Haas M.W."/>
            <person name="Macchietto M."/>
            <person name="Kono T."/>
            <person name="Duquette J."/>
            <person name="Shao M."/>
        </authorList>
    </citation>
    <scope>NUCLEOTIDE SEQUENCE</scope>
    <source>
        <tissue evidence="1">Fresh leaf tissue</tissue>
    </source>
</reference>
<evidence type="ECO:0000313" key="2">
    <source>
        <dbReference type="Proteomes" id="UP000729402"/>
    </source>
</evidence>
<dbReference type="EMBL" id="JAAALK010000287">
    <property type="protein sequence ID" value="KAG8057419.1"/>
    <property type="molecule type" value="Genomic_DNA"/>
</dbReference>
<reference evidence="1" key="1">
    <citation type="journal article" date="2021" name="bioRxiv">
        <title>Whole Genome Assembly and Annotation of Northern Wild Rice, Zizania palustris L., Supports a Whole Genome Duplication in the Zizania Genus.</title>
        <authorList>
            <person name="Haas M."/>
            <person name="Kono T."/>
            <person name="Macchietto M."/>
            <person name="Millas R."/>
            <person name="McGilp L."/>
            <person name="Shao M."/>
            <person name="Duquette J."/>
            <person name="Hirsch C.N."/>
            <person name="Kimball J."/>
        </authorList>
    </citation>
    <scope>NUCLEOTIDE SEQUENCE</scope>
    <source>
        <tissue evidence="1">Fresh leaf tissue</tissue>
    </source>
</reference>
<accession>A0A8J5S064</accession>
<organism evidence="1 2">
    <name type="scientific">Zizania palustris</name>
    <name type="common">Northern wild rice</name>
    <dbReference type="NCBI Taxonomy" id="103762"/>
    <lineage>
        <taxon>Eukaryota</taxon>
        <taxon>Viridiplantae</taxon>
        <taxon>Streptophyta</taxon>
        <taxon>Embryophyta</taxon>
        <taxon>Tracheophyta</taxon>
        <taxon>Spermatophyta</taxon>
        <taxon>Magnoliopsida</taxon>
        <taxon>Liliopsida</taxon>
        <taxon>Poales</taxon>
        <taxon>Poaceae</taxon>
        <taxon>BOP clade</taxon>
        <taxon>Oryzoideae</taxon>
        <taxon>Oryzeae</taxon>
        <taxon>Zizaniinae</taxon>
        <taxon>Zizania</taxon>
    </lineage>
</organism>
<sequence>MATAELGPSPPEPACITTTFVRSALVGSLARRLRSLVYCCRPRPLSANRLTGLPPRPPQRHDNRWWARRRVAGICSRSMPGGISRGDRRWCRAHVR</sequence>
<evidence type="ECO:0000313" key="1">
    <source>
        <dbReference type="EMBL" id="KAG8057419.1"/>
    </source>
</evidence>
<dbReference type="AlphaFoldDB" id="A0A8J5S064"/>
<gene>
    <name evidence="1" type="ORF">GUJ93_ZPchr0002g25284</name>
</gene>
<name>A0A8J5S064_ZIZPA</name>
<keyword evidence="2" id="KW-1185">Reference proteome</keyword>
<comment type="caution">
    <text evidence="1">The sequence shown here is derived from an EMBL/GenBank/DDBJ whole genome shotgun (WGS) entry which is preliminary data.</text>
</comment>
<dbReference type="Proteomes" id="UP000729402">
    <property type="component" value="Unassembled WGS sequence"/>
</dbReference>